<accession>A0A8H4IS23</accession>
<name>A0A8H4IS23_9PEZI</name>
<comment type="caution">
    <text evidence="2">The sequence shown here is derived from an EMBL/GenBank/DDBJ whole genome shotgun (WGS) entry which is preliminary data.</text>
</comment>
<feature type="transmembrane region" description="Helical" evidence="1">
    <location>
        <begin position="64"/>
        <end position="81"/>
    </location>
</feature>
<dbReference type="EMBL" id="WWBZ02000033">
    <property type="protein sequence ID" value="KAF4306375.1"/>
    <property type="molecule type" value="Genomic_DNA"/>
</dbReference>
<keyword evidence="3" id="KW-1185">Reference proteome</keyword>
<dbReference type="AlphaFoldDB" id="A0A8H4IS23"/>
<keyword evidence="1" id="KW-0472">Membrane</keyword>
<feature type="transmembrane region" description="Helical" evidence="1">
    <location>
        <begin position="88"/>
        <end position="112"/>
    </location>
</feature>
<dbReference type="Proteomes" id="UP000572817">
    <property type="component" value="Unassembled WGS sequence"/>
</dbReference>
<proteinExistence type="predicted"/>
<sequence>MDVVQGKCRPSYWATYLLTQHTNADGSSSPSLLPSLLAPLAHLLHAAQTHLLPLIDHVSKNPDIASITLLVIVLLVSLKILNILYRAVMFWITLALRLVFWGTVVVLGLFVWSRGVDGAAQDLSTWARYWVGVWTSEYERFQDQLERAREFQMQQQAFAR</sequence>
<organism evidence="2 3">
    <name type="scientific">Botryosphaeria dothidea</name>
    <dbReference type="NCBI Taxonomy" id="55169"/>
    <lineage>
        <taxon>Eukaryota</taxon>
        <taxon>Fungi</taxon>
        <taxon>Dikarya</taxon>
        <taxon>Ascomycota</taxon>
        <taxon>Pezizomycotina</taxon>
        <taxon>Dothideomycetes</taxon>
        <taxon>Dothideomycetes incertae sedis</taxon>
        <taxon>Botryosphaeriales</taxon>
        <taxon>Botryosphaeriaceae</taxon>
        <taxon>Botryosphaeria</taxon>
    </lineage>
</organism>
<dbReference type="Pfam" id="PF12716">
    <property type="entry name" value="Apq12"/>
    <property type="match status" value="1"/>
</dbReference>
<dbReference type="OrthoDB" id="3559694at2759"/>
<evidence type="ECO:0000256" key="1">
    <source>
        <dbReference type="SAM" id="Phobius"/>
    </source>
</evidence>
<keyword evidence="1" id="KW-0812">Transmembrane</keyword>
<dbReference type="InterPro" id="IPR024316">
    <property type="entry name" value="APQ12"/>
</dbReference>
<gene>
    <name evidence="2" type="ORF">GTA08_BOTSDO05432</name>
</gene>
<evidence type="ECO:0008006" key="4">
    <source>
        <dbReference type="Google" id="ProtNLM"/>
    </source>
</evidence>
<protein>
    <recommendedName>
        <fullName evidence="4">Nuclear pore assembly and biogenesis-domain-containing protein</fullName>
    </recommendedName>
</protein>
<evidence type="ECO:0000313" key="3">
    <source>
        <dbReference type="Proteomes" id="UP000572817"/>
    </source>
</evidence>
<evidence type="ECO:0000313" key="2">
    <source>
        <dbReference type="EMBL" id="KAF4306375.1"/>
    </source>
</evidence>
<reference evidence="2" key="1">
    <citation type="submission" date="2020-04" db="EMBL/GenBank/DDBJ databases">
        <title>Genome Assembly and Annotation of Botryosphaeria dothidea sdau 11-99, a Latent Pathogen of Apple Fruit Ring Rot in China.</title>
        <authorList>
            <person name="Yu C."/>
            <person name="Diao Y."/>
            <person name="Lu Q."/>
            <person name="Zhao J."/>
            <person name="Cui S."/>
            <person name="Peng C."/>
            <person name="He B."/>
            <person name="Liu H."/>
        </authorList>
    </citation>
    <scope>NUCLEOTIDE SEQUENCE [LARGE SCALE GENOMIC DNA]</scope>
    <source>
        <strain evidence="2">Sdau11-99</strain>
    </source>
</reference>
<keyword evidence="1" id="KW-1133">Transmembrane helix</keyword>